<reference evidence="1 2" key="1">
    <citation type="submission" date="2019-01" db="EMBL/GenBank/DDBJ databases">
        <title>A draft genome assembly of the solar-powered sea slug Elysia chlorotica.</title>
        <authorList>
            <person name="Cai H."/>
            <person name="Li Q."/>
            <person name="Fang X."/>
            <person name="Li J."/>
            <person name="Curtis N.E."/>
            <person name="Altenburger A."/>
            <person name="Shibata T."/>
            <person name="Feng M."/>
            <person name="Maeda T."/>
            <person name="Schwartz J.A."/>
            <person name="Shigenobu S."/>
            <person name="Lundholm N."/>
            <person name="Nishiyama T."/>
            <person name="Yang H."/>
            <person name="Hasebe M."/>
            <person name="Li S."/>
            <person name="Pierce S.K."/>
            <person name="Wang J."/>
        </authorList>
    </citation>
    <scope>NUCLEOTIDE SEQUENCE [LARGE SCALE GENOMIC DNA]</scope>
    <source>
        <strain evidence="1">EC2010</strain>
        <tissue evidence="1">Whole organism of an adult</tissue>
    </source>
</reference>
<dbReference type="AlphaFoldDB" id="A0A433U5T0"/>
<organism evidence="1 2">
    <name type="scientific">Elysia chlorotica</name>
    <name type="common">Eastern emerald elysia</name>
    <name type="synonym">Sea slug</name>
    <dbReference type="NCBI Taxonomy" id="188477"/>
    <lineage>
        <taxon>Eukaryota</taxon>
        <taxon>Metazoa</taxon>
        <taxon>Spiralia</taxon>
        <taxon>Lophotrochozoa</taxon>
        <taxon>Mollusca</taxon>
        <taxon>Gastropoda</taxon>
        <taxon>Heterobranchia</taxon>
        <taxon>Euthyneura</taxon>
        <taxon>Panpulmonata</taxon>
        <taxon>Sacoglossa</taxon>
        <taxon>Placobranchoidea</taxon>
        <taxon>Plakobranchidae</taxon>
        <taxon>Elysia</taxon>
    </lineage>
</organism>
<proteinExistence type="predicted"/>
<dbReference type="Proteomes" id="UP000271974">
    <property type="component" value="Unassembled WGS sequence"/>
</dbReference>
<dbReference type="EMBL" id="RQTK01000068">
    <property type="protein sequence ID" value="RUS89038.1"/>
    <property type="molecule type" value="Genomic_DNA"/>
</dbReference>
<gene>
    <name evidence="1" type="ORF">EGW08_003209</name>
</gene>
<evidence type="ECO:0000313" key="1">
    <source>
        <dbReference type="EMBL" id="RUS89038.1"/>
    </source>
</evidence>
<accession>A0A433U5T0</accession>
<feature type="non-terminal residue" evidence="1">
    <location>
        <position position="1"/>
    </location>
</feature>
<keyword evidence="2" id="KW-1185">Reference proteome</keyword>
<evidence type="ECO:0000313" key="2">
    <source>
        <dbReference type="Proteomes" id="UP000271974"/>
    </source>
</evidence>
<name>A0A433U5T0_ELYCH</name>
<sequence length="102" mass="11621">ASCRVTTSRSTVERPLPELRVAFRAGELRPFPLEGGLSGAATLRVLASCVDQRFAFLNLTPGGVCWTGGREGWTEKEREREIERERKKKRVFEREGKERDRS</sequence>
<comment type="caution">
    <text evidence="1">The sequence shown here is derived from an EMBL/GenBank/DDBJ whole genome shotgun (WGS) entry which is preliminary data.</text>
</comment>
<protein>
    <submittedName>
        <fullName evidence="1">Uncharacterized protein</fullName>
    </submittedName>
</protein>